<accession>A0ABQ7LWJ4</accession>
<name>A0ABQ7LWJ4_BRACM</name>
<dbReference type="Proteomes" id="UP000823674">
    <property type="component" value="Chromosome A08"/>
</dbReference>
<protein>
    <submittedName>
        <fullName evidence="1">Uncharacterized protein</fullName>
    </submittedName>
</protein>
<sequence>YVEELKKQLKKTKNPEEAEELKNSLLNRFLTCDAAEIRKQALMEEYNSLKESGKLSSFLTNGGRRMQQRITDTCLIGETMPQINKRERVRESIAFRFMPRIEMKMS</sequence>
<proteinExistence type="predicted"/>
<gene>
    <name evidence="1" type="primary">A08p041350.1_BraROA</name>
    <name evidence="1" type="ORF">IGI04_032465</name>
</gene>
<evidence type="ECO:0000313" key="1">
    <source>
        <dbReference type="EMBL" id="KAG5390924.1"/>
    </source>
</evidence>
<keyword evidence="2" id="KW-1185">Reference proteome</keyword>
<comment type="caution">
    <text evidence="1">The sequence shown here is derived from an EMBL/GenBank/DDBJ whole genome shotgun (WGS) entry which is preliminary data.</text>
</comment>
<reference evidence="1 2" key="1">
    <citation type="submission" date="2021-03" db="EMBL/GenBank/DDBJ databases">
        <authorList>
            <person name="King G.J."/>
            <person name="Bancroft I."/>
            <person name="Baten A."/>
            <person name="Bloomfield J."/>
            <person name="Borpatragohain P."/>
            <person name="He Z."/>
            <person name="Irish N."/>
            <person name="Irwin J."/>
            <person name="Liu K."/>
            <person name="Mauleon R.P."/>
            <person name="Moore J."/>
            <person name="Morris R."/>
            <person name="Ostergaard L."/>
            <person name="Wang B."/>
            <person name="Wells R."/>
        </authorList>
    </citation>
    <scope>NUCLEOTIDE SEQUENCE [LARGE SCALE GENOMIC DNA]</scope>
    <source>
        <strain evidence="1">R-o-18</strain>
        <tissue evidence="1">Leaf</tissue>
    </source>
</reference>
<organism evidence="1 2">
    <name type="scientific">Brassica rapa subsp. trilocularis</name>
    <dbReference type="NCBI Taxonomy" id="1813537"/>
    <lineage>
        <taxon>Eukaryota</taxon>
        <taxon>Viridiplantae</taxon>
        <taxon>Streptophyta</taxon>
        <taxon>Embryophyta</taxon>
        <taxon>Tracheophyta</taxon>
        <taxon>Spermatophyta</taxon>
        <taxon>Magnoliopsida</taxon>
        <taxon>eudicotyledons</taxon>
        <taxon>Gunneridae</taxon>
        <taxon>Pentapetalae</taxon>
        <taxon>rosids</taxon>
        <taxon>malvids</taxon>
        <taxon>Brassicales</taxon>
        <taxon>Brassicaceae</taxon>
        <taxon>Brassiceae</taxon>
        <taxon>Brassica</taxon>
    </lineage>
</organism>
<dbReference type="EMBL" id="JADBGQ010000007">
    <property type="protein sequence ID" value="KAG5390924.1"/>
    <property type="molecule type" value="Genomic_DNA"/>
</dbReference>
<feature type="non-terminal residue" evidence="1">
    <location>
        <position position="1"/>
    </location>
</feature>
<evidence type="ECO:0000313" key="2">
    <source>
        <dbReference type="Proteomes" id="UP000823674"/>
    </source>
</evidence>